<evidence type="ECO:0000313" key="4">
    <source>
        <dbReference type="EMBL" id="MBB2901708.1"/>
    </source>
</evidence>
<dbReference type="AlphaFoldDB" id="A0A7W4TN99"/>
<feature type="region of interest" description="Disordered" evidence="1">
    <location>
        <begin position="1"/>
        <end position="20"/>
    </location>
</feature>
<evidence type="ECO:0000256" key="1">
    <source>
        <dbReference type="SAM" id="MobiDB-lite"/>
    </source>
</evidence>
<keyword evidence="2" id="KW-1133">Transmembrane helix</keyword>
<keyword evidence="2" id="KW-0472">Membrane</keyword>
<comment type="caution">
    <text evidence="4">The sequence shown here is derived from an EMBL/GenBank/DDBJ whole genome shotgun (WGS) entry which is preliminary data.</text>
</comment>
<gene>
    <name evidence="4" type="ORF">FHR75_002523</name>
</gene>
<evidence type="ECO:0000256" key="2">
    <source>
        <dbReference type="SAM" id="Phobius"/>
    </source>
</evidence>
<protein>
    <recommendedName>
        <fullName evidence="3">GerMN domain-containing protein</fullName>
    </recommendedName>
</protein>
<feature type="transmembrane region" description="Helical" evidence="2">
    <location>
        <begin position="61"/>
        <end position="82"/>
    </location>
</feature>
<keyword evidence="2" id="KW-0812">Transmembrane</keyword>
<dbReference type="InterPro" id="IPR018911">
    <property type="entry name" value="Gmad2_Ig-like_dom"/>
</dbReference>
<feature type="compositionally biased region" description="Low complexity" evidence="1">
    <location>
        <begin position="91"/>
        <end position="155"/>
    </location>
</feature>
<dbReference type="RefSeq" id="WP_183391707.1">
    <property type="nucleotide sequence ID" value="NZ_JACHVY010000002.1"/>
</dbReference>
<reference evidence="4 5" key="1">
    <citation type="submission" date="2020-08" db="EMBL/GenBank/DDBJ databases">
        <title>The Agave Microbiome: Exploring the role of microbial communities in plant adaptations to desert environments.</title>
        <authorList>
            <person name="Partida-Martinez L.P."/>
        </authorList>
    </citation>
    <scope>NUCLEOTIDE SEQUENCE [LARGE SCALE GENOMIC DNA]</scope>
    <source>
        <strain evidence="4 5">AS2.23</strain>
    </source>
</reference>
<feature type="region of interest" description="Disordered" evidence="1">
    <location>
        <begin position="90"/>
        <end position="155"/>
    </location>
</feature>
<dbReference type="SMART" id="SM00909">
    <property type="entry name" value="Germane"/>
    <property type="match status" value="1"/>
</dbReference>
<dbReference type="EMBL" id="JACHVY010000002">
    <property type="protein sequence ID" value="MBB2901708.1"/>
    <property type="molecule type" value="Genomic_DNA"/>
</dbReference>
<dbReference type="Pfam" id="PF10648">
    <property type="entry name" value="Gmad2"/>
    <property type="match status" value="1"/>
</dbReference>
<dbReference type="Pfam" id="PF10646">
    <property type="entry name" value="Germane"/>
    <property type="match status" value="1"/>
</dbReference>
<dbReference type="InterPro" id="IPR019606">
    <property type="entry name" value="GerMN"/>
</dbReference>
<reference evidence="4 5" key="2">
    <citation type="submission" date="2020-08" db="EMBL/GenBank/DDBJ databases">
        <authorList>
            <person name="Partida-Martinez L."/>
            <person name="Huntemann M."/>
            <person name="Clum A."/>
            <person name="Wang J."/>
            <person name="Palaniappan K."/>
            <person name="Ritter S."/>
            <person name="Chen I.-M."/>
            <person name="Stamatis D."/>
            <person name="Reddy T."/>
            <person name="O'Malley R."/>
            <person name="Daum C."/>
            <person name="Shapiro N."/>
            <person name="Ivanova N."/>
            <person name="Kyrpides N."/>
            <person name="Woyke T."/>
        </authorList>
    </citation>
    <scope>NUCLEOTIDE SEQUENCE [LARGE SCALE GENOMIC DNA]</scope>
    <source>
        <strain evidence="4 5">AS2.23</strain>
    </source>
</reference>
<accession>A0A7W4TN99</accession>
<evidence type="ECO:0000313" key="5">
    <source>
        <dbReference type="Proteomes" id="UP000533269"/>
    </source>
</evidence>
<feature type="domain" description="GerMN" evidence="3">
    <location>
        <begin position="187"/>
        <end position="276"/>
    </location>
</feature>
<sequence length="388" mass="37950">MSDRTPLGPLPDPDGDDELSPTARRLREALAARAAGVHPTDRLEEIHVTSRADRRRSRTRAVVAAAGVAAVVVVGGGGYALAQRDGGSVRTVAGSPAAAPASSTTTTAAVGAGTPGATAPAAAPAPATASGSTGSATATTSAPATSTPTGAAAPALPTGAARVPVYWTGGGKLFREFTPVPGGRDDATNALQVLLGGTAADADYRTSWGADPAAEVTRDGAGVYVVDVSAAAVSAPLSAPEAELAVQQLVHTVTAAGGGSAPVRLLVDGREGATVFGSHRVPAAVERAPQVDVQAPAWITQVTPGAGSVTVAGVGTAFEGTLLCTLTDAAGVEVAREPVQAGANGTFGEFSLAVAAPAGTYTVAVFAPDESGGEGPVAVSDTKTVTVR</sequence>
<name>A0A7W4TN99_KINRA</name>
<dbReference type="Proteomes" id="UP000533269">
    <property type="component" value="Unassembled WGS sequence"/>
</dbReference>
<evidence type="ECO:0000259" key="3">
    <source>
        <dbReference type="SMART" id="SM00909"/>
    </source>
</evidence>
<organism evidence="4 5">
    <name type="scientific">Kineococcus radiotolerans</name>
    <dbReference type="NCBI Taxonomy" id="131568"/>
    <lineage>
        <taxon>Bacteria</taxon>
        <taxon>Bacillati</taxon>
        <taxon>Actinomycetota</taxon>
        <taxon>Actinomycetes</taxon>
        <taxon>Kineosporiales</taxon>
        <taxon>Kineosporiaceae</taxon>
        <taxon>Kineococcus</taxon>
    </lineage>
</organism>
<proteinExistence type="predicted"/>